<comment type="caution">
    <text evidence="1">The sequence shown here is derived from an EMBL/GenBank/DDBJ whole genome shotgun (WGS) entry which is preliminary data.</text>
</comment>
<evidence type="ECO:0000313" key="1">
    <source>
        <dbReference type="EMBL" id="HAN23495.1"/>
    </source>
</evidence>
<gene>
    <name evidence="1" type="ORF">DCP95_02855</name>
</gene>
<dbReference type="AlphaFoldDB" id="A0A3C1KA03"/>
<name>A0A3C1KA03_9MICO</name>
<reference evidence="1 2" key="1">
    <citation type="journal article" date="2018" name="Nat. Biotechnol.">
        <title>A standardized bacterial taxonomy based on genome phylogeny substantially revises the tree of life.</title>
        <authorList>
            <person name="Parks D.H."/>
            <person name="Chuvochina M."/>
            <person name="Waite D.W."/>
            <person name="Rinke C."/>
            <person name="Skarshewski A."/>
            <person name="Chaumeil P.A."/>
            <person name="Hugenholtz P."/>
        </authorList>
    </citation>
    <scope>NUCLEOTIDE SEQUENCE [LARGE SCALE GENOMIC DNA]</scope>
    <source>
        <strain evidence="1">UBA9152</strain>
    </source>
</reference>
<dbReference type="Proteomes" id="UP000257479">
    <property type="component" value="Unassembled WGS sequence"/>
</dbReference>
<sequence>MGLVLGSTQASVAAAPVDSVTVVSGPQMVLACDQFSGSTLKYAQDHGYCPTVKVGTITPQFVQSYNCGSSYIYIFNRGLRGYAYVDYGFSSSLGIVTSRRIDVAVAAIAAWTDASLMWSTTYDSGRRFAGYTGTGWQSASFSGTVWLVWGGWCTIPLGTDSAYL</sequence>
<protein>
    <submittedName>
        <fullName evidence="1">Uncharacterized protein</fullName>
    </submittedName>
</protein>
<accession>A0A3C1KA03</accession>
<proteinExistence type="predicted"/>
<organism evidence="1 2">
    <name type="scientific">Microbacterium ginsengisoli</name>
    <dbReference type="NCBI Taxonomy" id="400772"/>
    <lineage>
        <taxon>Bacteria</taxon>
        <taxon>Bacillati</taxon>
        <taxon>Actinomycetota</taxon>
        <taxon>Actinomycetes</taxon>
        <taxon>Micrococcales</taxon>
        <taxon>Microbacteriaceae</taxon>
        <taxon>Microbacterium</taxon>
    </lineage>
</organism>
<evidence type="ECO:0000313" key="2">
    <source>
        <dbReference type="Proteomes" id="UP000257479"/>
    </source>
</evidence>
<dbReference type="EMBL" id="DMNG01000045">
    <property type="protein sequence ID" value="HAN23495.1"/>
    <property type="molecule type" value="Genomic_DNA"/>
</dbReference>